<keyword evidence="2" id="KW-1185">Reference proteome</keyword>
<protein>
    <submittedName>
        <fullName evidence="1">Uncharacterized protein</fullName>
    </submittedName>
</protein>
<name>A0ACB7Z6Z1_9ERIC</name>
<organism evidence="1 2">
    <name type="scientific">Vaccinium darrowii</name>
    <dbReference type="NCBI Taxonomy" id="229202"/>
    <lineage>
        <taxon>Eukaryota</taxon>
        <taxon>Viridiplantae</taxon>
        <taxon>Streptophyta</taxon>
        <taxon>Embryophyta</taxon>
        <taxon>Tracheophyta</taxon>
        <taxon>Spermatophyta</taxon>
        <taxon>Magnoliopsida</taxon>
        <taxon>eudicotyledons</taxon>
        <taxon>Gunneridae</taxon>
        <taxon>Pentapetalae</taxon>
        <taxon>asterids</taxon>
        <taxon>Ericales</taxon>
        <taxon>Ericaceae</taxon>
        <taxon>Vaccinioideae</taxon>
        <taxon>Vaccinieae</taxon>
        <taxon>Vaccinium</taxon>
    </lineage>
</organism>
<sequence length="516" mass="60214">MEDPSFQLGMKFSSTNDFKDAIRQHAIKHQRNVKLAKNDKLRVRAKCQKGCPWEVYARKMLAEESYQVRTYRAIHKCRLSYTNRNLNFGIIAKRYMEDFRINPSMPITSFKERVRKEMKCDVSKSQLCRAKRKSAMLIYGNDIEQYGKLWDYCEKLRRSNPGSTVVMDAPLDEESGQPRFNRLYICFAACKSGFIHGCRKLVGVDGCHLKGPYIGQLLTAIGVDANNAMYPISYAVVETENKETWMWFFELLRMDLAITPTNEPEFTFINDRQKCFELCPGLLPALAETFPSAEHRHCCKHLLANFMKKFRGLALEENFWKCAKSTYVASFQHAMTEMNEEDTDACKWLGEEPPRRVLRREWIRKLEDPLLSNIYWKLEMLVNNSYECIADWCGELNFQVRCPYGQYTVNLACHTCSCRKWDMTGMPCTHAIAAIQKSKQEPESFIHQCYSKEAYAKAYHPLIMPINGHDMWPKTGFTPVLPPLEKRKHGRPKKQRRRDVTEYINKKDPTKLRKLG</sequence>
<reference evidence="1 2" key="1">
    <citation type="journal article" date="2021" name="Hortic Res">
        <title>High-quality reference genome and annotation aids understanding of berry development for evergreen blueberry (Vaccinium darrowii).</title>
        <authorList>
            <person name="Yu J."/>
            <person name="Hulse-Kemp A.M."/>
            <person name="Babiker E."/>
            <person name="Staton M."/>
        </authorList>
    </citation>
    <scope>NUCLEOTIDE SEQUENCE [LARGE SCALE GENOMIC DNA]</scope>
    <source>
        <strain evidence="2">cv. NJ 8807/NJ 8810</strain>
        <tissue evidence="1">Young leaf</tissue>
    </source>
</reference>
<gene>
    <name evidence="1" type="ORF">Vadar_024596</name>
</gene>
<dbReference type="Proteomes" id="UP000828048">
    <property type="component" value="Chromosome 4"/>
</dbReference>
<comment type="caution">
    <text evidence="1">The sequence shown here is derived from an EMBL/GenBank/DDBJ whole genome shotgun (WGS) entry which is preliminary data.</text>
</comment>
<evidence type="ECO:0000313" key="1">
    <source>
        <dbReference type="EMBL" id="KAH7861322.1"/>
    </source>
</evidence>
<evidence type="ECO:0000313" key="2">
    <source>
        <dbReference type="Proteomes" id="UP000828048"/>
    </source>
</evidence>
<accession>A0ACB7Z6Z1</accession>
<proteinExistence type="predicted"/>
<dbReference type="EMBL" id="CM037154">
    <property type="protein sequence ID" value="KAH7861322.1"/>
    <property type="molecule type" value="Genomic_DNA"/>
</dbReference>